<dbReference type="SUPFAM" id="SSF52317">
    <property type="entry name" value="Class I glutamine amidotransferase-like"/>
    <property type="match status" value="1"/>
</dbReference>
<dbReference type="InterPro" id="IPR044668">
    <property type="entry name" value="PuuD-like"/>
</dbReference>
<dbReference type="Proteomes" id="UP001190926">
    <property type="component" value="Unassembled WGS sequence"/>
</dbReference>
<gene>
    <name evidence="1" type="ORF">C2S53_017516</name>
</gene>
<dbReference type="EMBL" id="SDAM02003290">
    <property type="protein sequence ID" value="KAH6820763.1"/>
    <property type="molecule type" value="Genomic_DNA"/>
</dbReference>
<dbReference type="Gene3D" id="3.40.50.880">
    <property type="match status" value="1"/>
</dbReference>
<evidence type="ECO:0000313" key="1">
    <source>
        <dbReference type="EMBL" id="KAH6820763.1"/>
    </source>
</evidence>
<organism evidence="1 2">
    <name type="scientific">Perilla frutescens var. hirtella</name>
    <name type="common">Perilla citriodora</name>
    <name type="synonym">Perilla setoyensis</name>
    <dbReference type="NCBI Taxonomy" id="608512"/>
    <lineage>
        <taxon>Eukaryota</taxon>
        <taxon>Viridiplantae</taxon>
        <taxon>Streptophyta</taxon>
        <taxon>Embryophyta</taxon>
        <taxon>Tracheophyta</taxon>
        <taxon>Spermatophyta</taxon>
        <taxon>Magnoliopsida</taxon>
        <taxon>eudicotyledons</taxon>
        <taxon>Gunneridae</taxon>
        <taxon>Pentapetalae</taxon>
        <taxon>asterids</taxon>
        <taxon>lamiids</taxon>
        <taxon>Lamiales</taxon>
        <taxon>Lamiaceae</taxon>
        <taxon>Nepetoideae</taxon>
        <taxon>Elsholtzieae</taxon>
        <taxon>Perilla</taxon>
    </lineage>
</organism>
<proteinExistence type="predicted"/>
<name>A0AAD4NYV2_PERFH</name>
<dbReference type="InterPro" id="IPR029062">
    <property type="entry name" value="Class_I_gatase-like"/>
</dbReference>
<dbReference type="AlphaFoldDB" id="A0AAD4NYV2"/>
<dbReference type="GO" id="GO:0016811">
    <property type="term" value="F:hydrolase activity, acting on carbon-nitrogen (but not peptide) bonds, in linear amides"/>
    <property type="evidence" value="ECO:0007669"/>
    <property type="project" value="InterPro"/>
</dbReference>
<dbReference type="CDD" id="cd01745">
    <property type="entry name" value="GATase1_2"/>
    <property type="match status" value="1"/>
</dbReference>
<keyword evidence="2" id="KW-1185">Reference proteome</keyword>
<dbReference type="PANTHER" id="PTHR43235">
    <property type="entry name" value="GLUTAMINE AMIDOTRANSFERASE PB2B2.05-RELATED"/>
    <property type="match status" value="1"/>
</dbReference>
<comment type="caution">
    <text evidence="1">The sequence shown here is derived from an EMBL/GenBank/DDBJ whole genome shotgun (WGS) entry which is preliminary data.</text>
</comment>
<dbReference type="Pfam" id="PF07722">
    <property type="entry name" value="Peptidase_C26"/>
    <property type="match status" value="1"/>
</dbReference>
<protein>
    <submittedName>
        <fullName evidence="1">Class I glutamine amidotransferase-like superfamily protein</fullName>
    </submittedName>
</protein>
<sequence>MAAAAADLSVILPRVLIVSRRSVRKNKFVDFVGEYHLDLIVNYGAVPVIVPRVTGVHMLLESFEPIHGVLLCEGEDIDPSHYEADVSNLSPEELEDIRRLHASDTAVDREKDAIELGLAKLCLERNIPYLGICRGSQILNVACGGTLYQDIGKEVSRNADEKAVHMDYDNYDGHRHPVRIVENTPLHKWFEDSLDDGEMEIWVNSYHHQGVKRLAQRFVPMAFAPDGLIEGFYDPDAYSPEDGKFIMGLQFHPERMRNPDSDEFDYPGCPFAYKEFAKAVLAYQKKLHSLTSVPKSLKLDGEMEKKRKIIVRSFSLARNLYEGNINTNTCTKESELEAGAEFLESNTALSLHQETRLKQMGATVRNASSYLERLRLSEEREKLARNVIGKMSVEQVSDLTAFYHMMAQICSEVLERKLNGIVNELSST</sequence>
<dbReference type="GO" id="GO:0005829">
    <property type="term" value="C:cytosol"/>
    <property type="evidence" value="ECO:0007669"/>
    <property type="project" value="TreeGrafter"/>
</dbReference>
<reference evidence="1 2" key="1">
    <citation type="journal article" date="2021" name="Nat. Commun.">
        <title>Incipient diploidization of the medicinal plant Perilla within 10,000 years.</title>
        <authorList>
            <person name="Zhang Y."/>
            <person name="Shen Q."/>
            <person name="Leng L."/>
            <person name="Zhang D."/>
            <person name="Chen S."/>
            <person name="Shi Y."/>
            <person name="Ning Z."/>
            <person name="Chen S."/>
        </authorList>
    </citation>
    <scope>NUCLEOTIDE SEQUENCE [LARGE SCALE GENOMIC DNA]</scope>
    <source>
        <strain evidence="2">cv. PC099</strain>
    </source>
</reference>
<evidence type="ECO:0000313" key="2">
    <source>
        <dbReference type="Proteomes" id="UP001190926"/>
    </source>
</evidence>
<dbReference type="PROSITE" id="PS51273">
    <property type="entry name" value="GATASE_TYPE_1"/>
    <property type="match status" value="1"/>
</dbReference>
<dbReference type="PANTHER" id="PTHR43235:SF1">
    <property type="entry name" value="GLUTAMINE AMIDOTRANSFERASE PB2B2.05-RELATED"/>
    <property type="match status" value="1"/>
</dbReference>
<accession>A0AAD4NYV2</accession>
<dbReference type="InterPro" id="IPR011697">
    <property type="entry name" value="Peptidase_C26"/>
</dbReference>